<name>A0A660KMD2_9ROSI</name>
<evidence type="ECO:0000256" key="1">
    <source>
        <dbReference type="ARBA" id="ARBA00005474"/>
    </source>
</evidence>
<gene>
    <name evidence="3" type="ORF">FH972_009585</name>
</gene>
<protein>
    <recommendedName>
        <fullName evidence="2">LOB domain-containing protein</fullName>
    </recommendedName>
</protein>
<evidence type="ECO:0000259" key="2">
    <source>
        <dbReference type="Pfam" id="PF03195"/>
    </source>
</evidence>
<comment type="similarity">
    <text evidence="1">Belongs to the LOB domain-containing protein family.</text>
</comment>
<proteinExistence type="inferred from homology"/>
<evidence type="ECO:0000313" key="4">
    <source>
        <dbReference type="Proteomes" id="UP000327013"/>
    </source>
</evidence>
<organism evidence="3 4">
    <name type="scientific">Carpinus fangiana</name>
    <dbReference type="NCBI Taxonomy" id="176857"/>
    <lineage>
        <taxon>Eukaryota</taxon>
        <taxon>Viridiplantae</taxon>
        <taxon>Streptophyta</taxon>
        <taxon>Embryophyta</taxon>
        <taxon>Tracheophyta</taxon>
        <taxon>Spermatophyta</taxon>
        <taxon>Magnoliopsida</taxon>
        <taxon>eudicotyledons</taxon>
        <taxon>Gunneridae</taxon>
        <taxon>Pentapetalae</taxon>
        <taxon>rosids</taxon>
        <taxon>fabids</taxon>
        <taxon>Fagales</taxon>
        <taxon>Betulaceae</taxon>
        <taxon>Carpinus</taxon>
    </lineage>
</organism>
<keyword evidence="4" id="KW-1185">Reference proteome</keyword>
<sequence length="77" mass="8811">MIGEVEKVDRDKTMECIIYDYEANVRCAYPVEGCCGILRMLHRSIHAISRSISEAELIITRHQIAILRAHQMPAVNQ</sequence>
<dbReference type="InterPro" id="IPR004883">
    <property type="entry name" value="LOB"/>
</dbReference>
<accession>A0A660KMD2</accession>
<dbReference type="EMBL" id="CM017324">
    <property type="protein sequence ID" value="KAE8036954.1"/>
    <property type="molecule type" value="Genomic_DNA"/>
</dbReference>
<feature type="domain" description="LOB" evidence="2">
    <location>
        <begin position="1"/>
        <end position="54"/>
    </location>
</feature>
<dbReference type="AlphaFoldDB" id="A0A660KMD2"/>
<dbReference type="Pfam" id="PF03195">
    <property type="entry name" value="LOB"/>
    <property type="match status" value="1"/>
</dbReference>
<dbReference type="Proteomes" id="UP000327013">
    <property type="component" value="Chromosome 4"/>
</dbReference>
<reference evidence="3 4" key="1">
    <citation type="submission" date="2019-06" db="EMBL/GenBank/DDBJ databases">
        <title>A chromosomal-level reference genome of Carpinus fangiana (Coryloideae, Betulaceae).</title>
        <authorList>
            <person name="Yang X."/>
            <person name="Wang Z."/>
            <person name="Zhang L."/>
            <person name="Hao G."/>
            <person name="Liu J."/>
            <person name="Yang Y."/>
        </authorList>
    </citation>
    <scope>NUCLEOTIDE SEQUENCE [LARGE SCALE GENOMIC DNA]</scope>
    <source>
        <strain evidence="3">Cfa_2016G</strain>
        <tissue evidence="3">Leaf</tissue>
    </source>
</reference>
<evidence type="ECO:0000313" key="3">
    <source>
        <dbReference type="EMBL" id="KAE8036954.1"/>
    </source>
</evidence>